<reference evidence="1 2" key="1">
    <citation type="submission" date="2020-11" db="EMBL/GenBank/DDBJ databases">
        <title>Taxonomic investigation of Rahnella spp.</title>
        <authorList>
            <person name="Lee S.D."/>
        </authorList>
    </citation>
    <scope>NUCLEOTIDE SEQUENCE [LARGE SCALE GENOMIC DNA]</scope>
    <source>
        <strain evidence="1 2">SAP-10</strain>
    </source>
</reference>
<comment type="caution">
    <text evidence="1">The sequence shown here is derived from an EMBL/GenBank/DDBJ whole genome shotgun (WGS) entry which is preliminary data.</text>
</comment>
<protein>
    <submittedName>
        <fullName evidence="1">HEAT repeat domain-containing protein</fullName>
    </submittedName>
</protein>
<dbReference type="Proteomes" id="UP000600307">
    <property type="component" value="Unassembled WGS sequence"/>
</dbReference>
<keyword evidence="2" id="KW-1185">Reference proteome</keyword>
<name>A0ABS0DVQ0_9GAMM</name>
<proteinExistence type="predicted"/>
<dbReference type="RefSeq" id="WP_195817940.1">
    <property type="nucleotide sequence ID" value="NZ_JADOBH010000005.1"/>
</dbReference>
<dbReference type="Gene3D" id="1.25.10.10">
    <property type="entry name" value="Leucine-rich Repeat Variant"/>
    <property type="match status" value="1"/>
</dbReference>
<dbReference type="SUPFAM" id="SSF48371">
    <property type="entry name" value="ARM repeat"/>
    <property type="match status" value="2"/>
</dbReference>
<dbReference type="InterPro" id="IPR016024">
    <property type="entry name" value="ARM-type_fold"/>
</dbReference>
<evidence type="ECO:0000313" key="2">
    <source>
        <dbReference type="Proteomes" id="UP000600307"/>
    </source>
</evidence>
<accession>A0ABS0DVQ0</accession>
<evidence type="ECO:0000313" key="1">
    <source>
        <dbReference type="EMBL" id="MBF7957910.1"/>
    </source>
</evidence>
<gene>
    <name evidence="1" type="ORF">IV431_20335</name>
</gene>
<dbReference type="EMBL" id="JADOBH010000005">
    <property type="protein sequence ID" value="MBF7957910.1"/>
    <property type="molecule type" value="Genomic_DNA"/>
</dbReference>
<dbReference type="InterPro" id="IPR011989">
    <property type="entry name" value="ARM-like"/>
</dbReference>
<organism evidence="1 2">
    <name type="scientific">Rahnella victoriana</name>
    <dbReference type="NCBI Taxonomy" id="1510570"/>
    <lineage>
        <taxon>Bacteria</taxon>
        <taxon>Pseudomonadati</taxon>
        <taxon>Pseudomonadota</taxon>
        <taxon>Gammaproteobacteria</taxon>
        <taxon>Enterobacterales</taxon>
        <taxon>Yersiniaceae</taxon>
        <taxon>Rahnella</taxon>
    </lineage>
</organism>
<sequence>MAAEYFLFRQIKQRLNNGATYDCFPAPDLSETDQLKTLSRHYSGHIRQRAVLCLGLRRDISALPDLVERVNDWVGQVARSARSSLRRWMRPDHAGDFVAHLPAIFWLLQCTRADHREFVTDVVAYLSRDENKHTLLAGCGADDRHVARLCLRILLKNHLFPWPQVFQCAMRQRDPLVRYTAAQFSLNQPEMIPSDVLHQLLQDGFAPVKQLALQSALNHQLLIEKPLSETLLTDNNGLVRQRACRLYQKAYSDPLAFYLETFRDDTVRPAIRKAALLGLDELRYPQVITLAETVPASSPFGLYFAALNIVVKHKGDDAGEGLIRLLSHPELAVARTARRLLVRHKLLITLSALQTCYSTALTAEHTLLAYSLVHRLNKWDGLIFLLRNANDDNQALTQREIAGWQQRVNRSAIPPSAAQREQLAVLLTDSPYTQLQSCLC</sequence>